<accession>A0A0R1RL22</accession>
<reference evidence="5 6" key="1">
    <citation type="journal article" date="2015" name="Genome Announc.">
        <title>Expanding the biotechnology potential of lactobacilli through comparative genomics of 213 strains and associated genera.</title>
        <authorList>
            <person name="Sun Z."/>
            <person name="Harris H.M."/>
            <person name="McCann A."/>
            <person name="Guo C."/>
            <person name="Argimon S."/>
            <person name="Zhang W."/>
            <person name="Yang X."/>
            <person name="Jeffery I.B."/>
            <person name="Cooney J.C."/>
            <person name="Kagawa T.F."/>
            <person name="Liu W."/>
            <person name="Song Y."/>
            <person name="Salvetti E."/>
            <person name="Wrobel A."/>
            <person name="Rasinkangas P."/>
            <person name="Parkhill J."/>
            <person name="Rea M.C."/>
            <person name="O'Sullivan O."/>
            <person name="Ritari J."/>
            <person name="Douillard F.P."/>
            <person name="Paul Ross R."/>
            <person name="Yang R."/>
            <person name="Briner A.E."/>
            <person name="Felis G.E."/>
            <person name="de Vos W.M."/>
            <person name="Barrangou R."/>
            <person name="Klaenhammer T.R."/>
            <person name="Caufield P.W."/>
            <person name="Cui Y."/>
            <person name="Zhang H."/>
            <person name="O'Toole P.W."/>
        </authorList>
    </citation>
    <scope>NUCLEOTIDE SEQUENCE [LARGE SCALE GENOMIC DNA]</scope>
    <source>
        <strain evidence="5 6">DSM 15707</strain>
    </source>
</reference>
<evidence type="ECO:0000313" key="6">
    <source>
        <dbReference type="Proteomes" id="UP000051697"/>
    </source>
</evidence>
<dbReference type="CDD" id="cd02140">
    <property type="entry name" value="Frm2-like"/>
    <property type="match status" value="1"/>
</dbReference>
<protein>
    <submittedName>
        <fullName evidence="5">Nitroreductase family protein</fullName>
    </submittedName>
</protein>
<dbReference type="FunFam" id="3.40.109.10:FF:000001">
    <property type="entry name" value="Nitroreductase family"/>
    <property type="match status" value="1"/>
</dbReference>
<gene>
    <name evidence="5" type="ORF">FC70_GL001671</name>
</gene>
<keyword evidence="6" id="KW-1185">Reference proteome</keyword>
<organism evidence="5 6">
    <name type="scientific">Paucilactobacillus oligofermentans DSM 15707 = LMG 22743</name>
    <dbReference type="NCBI Taxonomy" id="1423778"/>
    <lineage>
        <taxon>Bacteria</taxon>
        <taxon>Bacillati</taxon>
        <taxon>Bacillota</taxon>
        <taxon>Bacilli</taxon>
        <taxon>Lactobacillales</taxon>
        <taxon>Lactobacillaceae</taxon>
        <taxon>Paucilactobacillus</taxon>
    </lineage>
</organism>
<dbReference type="Pfam" id="PF00881">
    <property type="entry name" value="Nitroreductase"/>
    <property type="match status" value="1"/>
</dbReference>
<keyword evidence="3" id="KW-0560">Oxidoreductase</keyword>
<dbReference type="PANTHER" id="PTHR43035">
    <property type="entry name" value="FATTY ACID REPRESSION MUTANT PROTEIN 2-RELATED"/>
    <property type="match status" value="1"/>
</dbReference>
<dbReference type="GO" id="GO:0005737">
    <property type="term" value="C:cytoplasm"/>
    <property type="evidence" value="ECO:0007669"/>
    <property type="project" value="UniProtKB-SubCell"/>
</dbReference>
<dbReference type="InterPro" id="IPR029479">
    <property type="entry name" value="Nitroreductase"/>
</dbReference>
<dbReference type="SUPFAM" id="SSF55469">
    <property type="entry name" value="FMN-dependent nitroreductase-like"/>
    <property type="match status" value="1"/>
</dbReference>
<dbReference type="GO" id="GO:0016491">
    <property type="term" value="F:oxidoreductase activity"/>
    <property type="evidence" value="ECO:0007669"/>
    <property type="project" value="UniProtKB-KW"/>
</dbReference>
<dbReference type="PATRIC" id="fig|1423778.4.peg.1709"/>
<comment type="caution">
    <text evidence="5">The sequence shown here is derived from an EMBL/GenBank/DDBJ whole genome shotgun (WGS) entry which is preliminary data.</text>
</comment>
<dbReference type="Proteomes" id="UP000051697">
    <property type="component" value="Unassembled WGS sequence"/>
</dbReference>
<evidence type="ECO:0000256" key="1">
    <source>
        <dbReference type="ARBA" id="ARBA00004496"/>
    </source>
</evidence>
<dbReference type="InterPro" id="IPR033877">
    <property type="entry name" value="Frm2/Hbn1"/>
</dbReference>
<dbReference type="InterPro" id="IPR000415">
    <property type="entry name" value="Nitroreductase-like"/>
</dbReference>
<name>A0A0R1RL22_9LACO</name>
<comment type="subcellular location">
    <subcellularLocation>
        <location evidence="1">Cytoplasm</location>
    </subcellularLocation>
</comment>
<sequence length="204" mass="22741">MEALNMQNETLKLAAQRRSIYALGKNVTESQDEIASVIKEAVRVSPTAFNSQTTRAVITFGDSHDKVWDIVMETLRKAVPAESFAGTEAKINGFKAAYGTTLLFTEMDTIANLKENFALYADNFDDWSEQGIGLAMQNIWTVLAENKLGANVQHYNPLIDEAIHEAFGIPTSWRLRAQMPFGSIEAPAGDKDFMDDNDRFKVLK</sequence>
<dbReference type="GO" id="GO:0034599">
    <property type="term" value="P:cellular response to oxidative stress"/>
    <property type="evidence" value="ECO:0007669"/>
    <property type="project" value="InterPro"/>
</dbReference>
<keyword evidence="2" id="KW-0963">Cytoplasm</keyword>
<feature type="domain" description="Nitroreductase" evidence="4">
    <location>
        <begin position="15"/>
        <end position="182"/>
    </location>
</feature>
<dbReference type="AlphaFoldDB" id="A0A0R1RL22"/>
<evidence type="ECO:0000256" key="2">
    <source>
        <dbReference type="ARBA" id="ARBA00022490"/>
    </source>
</evidence>
<evidence type="ECO:0000259" key="4">
    <source>
        <dbReference type="Pfam" id="PF00881"/>
    </source>
</evidence>
<dbReference type="PANTHER" id="PTHR43035:SF1">
    <property type="entry name" value="FATTY ACID REPRESSION MUTANT PROTEIN 2-RELATED"/>
    <property type="match status" value="1"/>
</dbReference>
<dbReference type="STRING" id="1423778.FC70_GL001671"/>
<evidence type="ECO:0000313" key="5">
    <source>
        <dbReference type="EMBL" id="KRL54869.1"/>
    </source>
</evidence>
<dbReference type="EMBL" id="AZFE01000032">
    <property type="protein sequence ID" value="KRL54869.1"/>
    <property type="molecule type" value="Genomic_DNA"/>
</dbReference>
<dbReference type="Gene3D" id="3.40.109.10">
    <property type="entry name" value="NADH Oxidase"/>
    <property type="match status" value="1"/>
</dbReference>
<proteinExistence type="predicted"/>
<evidence type="ECO:0000256" key="3">
    <source>
        <dbReference type="ARBA" id="ARBA00023002"/>
    </source>
</evidence>